<dbReference type="FunFam" id="1.10.357.150:FF:000004">
    <property type="entry name" value="Centromere/kinetochore protein zw10 homolog"/>
    <property type="match status" value="1"/>
</dbReference>
<feature type="coiled-coil region" evidence="1">
    <location>
        <begin position="33"/>
        <end position="60"/>
    </location>
</feature>
<feature type="compositionally biased region" description="Acidic residues" evidence="2">
    <location>
        <begin position="471"/>
        <end position="489"/>
    </location>
</feature>
<evidence type="ECO:0000259" key="3">
    <source>
        <dbReference type="Pfam" id="PF22766"/>
    </source>
</evidence>
<dbReference type="OMA" id="REVQYSQ"/>
<evidence type="ECO:0000313" key="4">
    <source>
        <dbReference type="EMBL" id="OQD74086.1"/>
    </source>
</evidence>
<dbReference type="PANTHER" id="PTHR12205">
    <property type="entry name" value="CENTROMERE/KINETOCHORE PROTEIN ZW10"/>
    <property type="match status" value="1"/>
</dbReference>
<keyword evidence="1" id="KW-0175">Coiled coil</keyword>
<feature type="compositionally biased region" description="Acidic residues" evidence="2">
    <location>
        <begin position="420"/>
        <end position="433"/>
    </location>
</feature>
<proteinExistence type="predicted"/>
<comment type="caution">
    <text evidence="4">The sequence shown here is derived from an EMBL/GenBank/DDBJ whole genome shotgun (WGS) entry which is preliminary data.</text>
</comment>
<organism evidence="4 5">
    <name type="scientific">Penicillium decumbens</name>
    <dbReference type="NCBI Taxonomy" id="69771"/>
    <lineage>
        <taxon>Eukaryota</taxon>
        <taxon>Fungi</taxon>
        <taxon>Dikarya</taxon>
        <taxon>Ascomycota</taxon>
        <taxon>Pezizomycotina</taxon>
        <taxon>Eurotiomycetes</taxon>
        <taxon>Eurotiomycetidae</taxon>
        <taxon>Eurotiales</taxon>
        <taxon>Aspergillaceae</taxon>
        <taxon>Penicillium</taxon>
    </lineage>
</organism>
<dbReference type="InterPro" id="IPR055148">
    <property type="entry name" value="ZW10_C_2"/>
</dbReference>
<feature type="compositionally biased region" description="Polar residues" evidence="2">
    <location>
        <begin position="507"/>
        <end position="518"/>
    </location>
</feature>
<dbReference type="Proteomes" id="UP000191522">
    <property type="component" value="Unassembled WGS sequence"/>
</dbReference>
<dbReference type="InterPro" id="IPR046362">
    <property type="entry name" value="Zw10/DSL1_C_sf"/>
</dbReference>
<protein>
    <recommendedName>
        <fullName evidence="3">ZW10 C-terminal helical domain-containing protein</fullName>
    </recommendedName>
</protein>
<feature type="region of interest" description="Disordered" evidence="2">
    <location>
        <begin position="414"/>
        <end position="448"/>
    </location>
</feature>
<name>A0A1V6PC42_PENDC</name>
<evidence type="ECO:0000256" key="2">
    <source>
        <dbReference type="SAM" id="MobiDB-lite"/>
    </source>
</evidence>
<feature type="compositionally biased region" description="Low complexity" evidence="2">
    <location>
        <begin position="495"/>
        <end position="506"/>
    </location>
</feature>
<keyword evidence="5" id="KW-1185">Reference proteome</keyword>
<dbReference type="STRING" id="69771.A0A1V6PC42"/>
<dbReference type="GO" id="GO:0005737">
    <property type="term" value="C:cytoplasm"/>
    <property type="evidence" value="ECO:0007669"/>
    <property type="project" value="GOC"/>
</dbReference>
<dbReference type="Gene3D" id="1.10.357.150">
    <property type="match status" value="1"/>
</dbReference>
<reference evidence="5" key="1">
    <citation type="journal article" date="2017" name="Nat. Microbiol.">
        <title>Global analysis of biosynthetic gene clusters reveals vast potential of secondary metabolite production in Penicillium species.</title>
        <authorList>
            <person name="Nielsen J.C."/>
            <person name="Grijseels S."/>
            <person name="Prigent S."/>
            <person name="Ji B."/>
            <person name="Dainat J."/>
            <person name="Nielsen K.F."/>
            <person name="Frisvad J.C."/>
            <person name="Workman M."/>
            <person name="Nielsen J."/>
        </authorList>
    </citation>
    <scope>NUCLEOTIDE SEQUENCE [LARGE SCALE GENOMIC DNA]</scope>
    <source>
        <strain evidence="5">IBT 11843</strain>
    </source>
</reference>
<dbReference type="GO" id="GO:1990423">
    <property type="term" value="C:RZZ complex"/>
    <property type="evidence" value="ECO:0007669"/>
    <property type="project" value="TreeGrafter"/>
</dbReference>
<dbReference type="AlphaFoldDB" id="A0A1V6PC42"/>
<feature type="region of interest" description="Disordered" evidence="2">
    <location>
        <begin position="460"/>
        <end position="518"/>
    </location>
</feature>
<dbReference type="GO" id="GO:0007094">
    <property type="term" value="P:mitotic spindle assembly checkpoint signaling"/>
    <property type="evidence" value="ECO:0007669"/>
    <property type="project" value="TreeGrafter"/>
</dbReference>
<dbReference type="PANTHER" id="PTHR12205:SF0">
    <property type="entry name" value="CENTROMERE_KINETOCHORE PROTEIN ZW10 HOMOLOG"/>
    <property type="match status" value="1"/>
</dbReference>
<dbReference type="EMBL" id="MDYL01000012">
    <property type="protein sequence ID" value="OQD74086.1"/>
    <property type="molecule type" value="Genomic_DNA"/>
</dbReference>
<dbReference type="Pfam" id="PF22766">
    <property type="entry name" value="ZW10_C2"/>
    <property type="match status" value="1"/>
</dbReference>
<evidence type="ECO:0000313" key="5">
    <source>
        <dbReference type="Proteomes" id="UP000191522"/>
    </source>
</evidence>
<gene>
    <name evidence="4" type="ORF">PENDEC_c012G06650</name>
</gene>
<dbReference type="GO" id="GO:0006888">
    <property type="term" value="P:endoplasmic reticulum to Golgi vesicle-mediated transport"/>
    <property type="evidence" value="ECO:0007669"/>
    <property type="project" value="TreeGrafter"/>
</dbReference>
<evidence type="ECO:0000256" key="1">
    <source>
        <dbReference type="SAM" id="Coils"/>
    </source>
</evidence>
<feature type="domain" description="ZW10 C-terminal helical" evidence="3">
    <location>
        <begin position="670"/>
        <end position="818"/>
    </location>
</feature>
<accession>A0A1V6PC42</accession>
<sequence length="824" mass="91113">MSQASEAVCQSVLNFVTEGTYPDEDVVSAEFPVTALAKELELISQARKQVENEISSLSSENTFDADDWIVQAKQLHADIERSRVTAREIVARHEHTKPLQAKVEDATAKVVLFETEIAFNQAVAETLEEVQRLCQQLESGRAALVNGHITAAIEQLEATNATIGGDTSFKNTNVMSILSLEVSRLRQEIEEALRLRWSEQLSIDRQNRQFQVKQEATGSLDNTIAALSRLDIFTPASDQFQKDLTSAIIDPILLPRNCSSHAVTVTEAGIRVDSEPSKATVAEILHRMTDILNYLRQNLPSSISAALSQSFIPAIASKMISGWLSSAIPTDLVGLDAFENTLDQVLQFTKTIESWGWSGQQELVSWVNQAPRLWLTRRRVDSLDSVRKVLAASKGTTKQVERVEIEKVSRADGALLENATTDDWDAGWDDEKEETPAAQTKATQPEDDELDAWGLDEDTQEASKLDAPVSPEEEDAVDAWGWGDDDDEEKGATLQPSQAAAASKPANGTSTKQSTSPREVTLREVYTVTDIPDSILQIIQQQIADSRDISQPPHSNSRVASSGSGLLALPTLILAMFKATSSTFYSLKLNSGQMYLYNDSLYLAALVRELMEEHELSRLGSDVEALEKFGKVAYSKEMQTQSTIVTDLLDGAQGFSQCSEQPYKSECENAVSATVDRIRDVYKEWQPILSHSALLQSIGSLLSTVISKIIIDVEDLGDISEDQSKQLVAICNQVSKLEDLFMPETADDTEALPVTAVYVPNWLRFQYLVNILESSLADIKFLWLEGELGLEFSVDEVVDLIEALFAESDYRRRAISEIRRAPRG</sequence>